<dbReference type="Pfam" id="PF00675">
    <property type="entry name" value="Peptidase_M16"/>
    <property type="match status" value="1"/>
</dbReference>
<keyword evidence="6" id="KW-1185">Reference proteome</keyword>
<dbReference type="PANTHER" id="PTHR11851">
    <property type="entry name" value="METALLOPROTEASE"/>
    <property type="match status" value="1"/>
</dbReference>
<dbReference type="InterPro" id="IPR011249">
    <property type="entry name" value="Metalloenz_LuxS/M16"/>
</dbReference>
<dbReference type="RefSeq" id="WP_162425469.1">
    <property type="nucleotide sequence ID" value="NZ_WVIE01000048.1"/>
</dbReference>
<sequence>MNFIRTSPTAALSLPATPLTLANKLTLIHQHIPGCGVTTVDVWVKAGAIREINDWSGMAHFLEHMIFKGTARILPGQFDSAIEGRGGMTNAATSYDYAHYFMTLAAPDLVETLPYLADLLLQAAIPDEEFVREREVVFEEIYQTYDSPDYLAFQALVEGVYQRHPYGRPILGTEDLLKQRSPEEMRSFHRRYYQPENMTVVLVGDIAQDQAVDLVERSFCDFQPPGNCPQHQFEAEPPMTRIRRQELRLPRLEQARLMMAWIGPGTDAPAQEKVDDGLPWNRFRSPQLYPDPIKDACGLDLLSATLAEGRTSRLVQELREERQLVSEISSGFSLQQESSLFTITAWLEAEDLERVEALICDRFSHLITAAIDESELNRSKRLLCNDHAFSTETPSQIAGLYGYYHTLADLETAIAYPQWIQAFTSEELQAIANRYLSPYRYAAIVTKPL</sequence>
<reference evidence="5" key="1">
    <citation type="submission" date="2019-12" db="EMBL/GenBank/DDBJ databases">
        <title>High-Quality draft genome sequences of three cyanobacteria isolated from the limestone walls of the Old Cathedral of Coimbra.</title>
        <authorList>
            <person name="Tiago I."/>
            <person name="Soares F."/>
            <person name="Portugal A."/>
        </authorList>
    </citation>
    <scope>NUCLEOTIDE SEQUENCE</scope>
    <source>
        <strain evidence="5">A</strain>
    </source>
</reference>
<proteinExistence type="inferred from homology"/>
<dbReference type="InterPro" id="IPR050361">
    <property type="entry name" value="MPP/UQCRC_Complex"/>
</dbReference>
<evidence type="ECO:0000313" key="5">
    <source>
        <dbReference type="EMBL" id="NDJ19947.1"/>
    </source>
</evidence>
<gene>
    <name evidence="5" type="ORF">GS601_22160</name>
</gene>
<dbReference type="AlphaFoldDB" id="A0A8J7Z3W1"/>
<accession>A0A8J7Z3W1</accession>
<dbReference type="GO" id="GO:0004222">
    <property type="term" value="F:metalloendopeptidase activity"/>
    <property type="evidence" value="ECO:0007669"/>
    <property type="project" value="InterPro"/>
</dbReference>
<feature type="domain" description="Peptidase M16 N-terminal" evidence="3">
    <location>
        <begin position="37"/>
        <end position="173"/>
    </location>
</feature>
<dbReference type="InterPro" id="IPR001431">
    <property type="entry name" value="Pept_M16_Zn_BS"/>
</dbReference>
<evidence type="ECO:0000256" key="1">
    <source>
        <dbReference type="ARBA" id="ARBA00007261"/>
    </source>
</evidence>
<comment type="similarity">
    <text evidence="1 2">Belongs to the peptidase M16 family.</text>
</comment>
<evidence type="ECO:0000256" key="2">
    <source>
        <dbReference type="RuleBase" id="RU004447"/>
    </source>
</evidence>
<dbReference type="Gene3D" id="3.30.830.10">
    <property type="entry name" value="Metalloenzyme, LuxS/M16 peptidase-like"/>
    <property type="match status" value="2"/>
</dbReference>
<dbReference type="Pfam" id="PF05193">
    <property type="entry name" value="Peptidase_M16_C"/>
    <property type="match status" value="1"/>
</dbReference>
<dbReference type="InterPro" id="IPR011765">
    <property type="entry name" value="Pept_M16_N"/>
</dbReference>
<comment type="caution">
    <text evidence="5">The sequence shown here is derived from an EMBL/GenBank/DDBJ whole genome shotgun (WGS) entry which is preliminary data.</text>
</comment>
<feature type="domain" description="Peptidase M16 C-terminal" evidence="4">
    <location>
        <begin position="182"/>
        <end position="383"/>
    </location>
</feature>
<dbReference type="SUPFAM" id="SSF63411">
    <property type="entry name" value="LuxS/MPP-like metallohydrolase"/>
    <property type="match status" value="2"/>
</dbReference>
<evidence type="ECO:0000259" key="3">
    <source>
        <dbReference type="Pfam" id="PF00675"/>
    </source>
</evidence>
<organism evidence="5 6">
    <name type="scientific">Myxacorys almedinensis A</name>
    <dbReference type="NCBI Taxonomy" id="2690445"/>
    <lineage>
        <taxon>Bacteria</taxon>
        <taxon>Bacillati</taxon>
        <taxon>Cyanobacteriota</taxon>
        <taxon>Cyanophyceae</taxon>
        <taxon>Leptolyngbyales</taxon>
        <taxon>Leptolyngbyaceae</taxon>
        <taxon>Myxacorys</taxon>
        <taxon>Myxacorys almedinensis</taxon>
    </lineage>
</organism>
<dbReference type="InterPro" id="IPR007863">
    <property type="entry name" value="Peptidase_M16_C"/>
</dbReference>
<dbReference type="PANTHER" id="PTHR11851:SF49">
    <property type="entry name" value="MITOCHONDRIAL-PROCESSING PEPTIDASE SUBUNIT ALPHA"/>
    <property type="match status" value="1"/>
</dbReference>
<dbReference type="EMBL" id="WVIE01000048">
    <property type="protein sequence ID" value="NDJ19947.1"/>
    <property type="molecule type" value="Genomic_DNA"/>
</dbReference>
<evidence type="ECO:0000313" key="6">
    <source>
        <dbReference type="Proteomes" id="UP000646053"/>
    </source>
</evidence>
<dbReference type="Proteomes" id="UP000646053">
    <property type="component" value="Unassembled WGS sequence"/>
</dbReference>
<dbReference type="GO" id="GO:0006508">
    <property type="term" value="P:proteolysis"/>
    <property type="evidence" value="ECO:0007669"/>
    <property type="project" value="InterPro"/>
</dbReference>
<protein>
    <submittedName>
        <fullName evidence="5">Insulinase family protein</fullName>
    </submittedName>
</protein>
<evidence type="ECO:0000259" key="4">
    <source>
        <dbReference type="Pfam" id="PF05193"/>
    </source>
</evidence>
<dbReference type="GO" id="GO:0046872">
    <property type="term" value="F:metal ion binding"/>
    <property type="evidence" value="ECO:0007669"/>
    <property type="project" value="InterPro"/>
</dbReference>
<dbReference type="PROSITE" id="PS00143">
    <property type="entry name" value="INSULINASE"/>
    <property type="match status" value="1"/>
</dbReference>
<name>A0A8J7Z3W1_9CYAN</name>